<dbReference type="SUPFAM" id="SSF51735">
    <property type="entry name" value="NAD(P)-binding Rossmann-fold domains"/>
    <property type="match status" value="1"/>
</dbReference>
<dbReference type="AlphaFoldDB" id="A0A420EQZ7"/>
<dbReference type="Pfam" id="PF13561">
    <property type="entry name" value="adh_short_C2"/>
    <property type="match status" value="1"/>
</dbReference>
<comment type="caution">
    <text evidence="3">The sequence shown here is derived from an EMBL/GenBank/DDBJ whole genome shotgun (WGS) entry which is preliminary data.</text>
</comment>
<comment type="similarity">
    <text evidence="1">Belongs to the short-chain dehydrogenases/reductases (SDR) family.</text>
</comment>
<protein>
    <submittedName>
        <fullName evidence="3">Glucose 1-dehydrogenase</fullName>
        <ecNumber evidence="3">1.1.1.47</ecNumber>
    </submittedName>
</protein>
<dbReference type="InterPro" id="IPR002347">
    <property type="entry name" value="SDR_fam"/>
</dbReference>
<dbReference type="GO" id="GO:0047936">
    <property type="term" value="F:glucose 1-dehydrogenase [NAD(P)+] activity"/>
    <property type="evidence" value="ECO:0007669"/>
    <property type="project" value="UniProtKB-EC"/>
</dbReference>
<evidence type="ECO:0000313" key="4">
    <source>
        <dbReference type="Proteomes" id="UP000284395"/>
    </source>
</evidence>
<gene>
    <name evidence="3" type="ORF">D6851_00950</name>
</gene>
<sequence>MKRMNGKTAIVTGAAKGMGLCHARMLAAEGASVALTDIDSEGGEAAVRDIGGATKFYRHDVSSAESWDLLVQQVEKDFGPVSVLVNNAGIGYPVPVEKLDEAQYRRFFEINELGCFLGIKAVLDSMRNARSGSIVNISSACGIQALDETIAYTATKFAVRGMTKAAALDLAKYNIRVNSVHPALTRTDMCRPETVGDLLDSVPLRRIGEPEEVSSVVLFLASDESSYCTGAEFVVDGGFTAGH</sequence>
<dbReference type="FunFam" id="3.40.50.720:FF:000084">
    <property type="entry name" value="Short-chain dehydrogenase reductase"/>
    <property type="match status" value="1"/>
</dbReference>
<evidence type="ECO:0000313" key="3">
    <source>
        <dbReference type="EMBL" id="RKF23099.1"/>
    </source>
</evidence>
<evidence type="ECO:0000256" key="1">
    <source>
        <dbReference type="ARBA" id="ARBA00006484"/>
    </source>
</evidence>
<dbReference type="RefSeq" id="WP_120323003.1">
    <property type="nucleotide sequence ID" value="NZ_RAPF01000001.1"/>
</dbReference>
<dbReference type="OrthoDB" id="5457012at2"/>
<keyword evidence="4" id="KW-1185">Reference proteome</keyword>
<dbReference type="EMBL" id="RAPF01000001">
    <property type="protein sequence ID" value="RKF23099.1"/>
    <property type="molecule type" value="Genomic_DNA"/>
</dbReference>
<dbReference type="InterPro" id="IPR036291">
    <property type="entry name" value="NAD(P)-bd_dom_sf"/>
</dbReference>
<reference evidence="3 4" key="1">
    <citation type="submission" date="2018-09" db="EMBL/GenBank/DDBJ databases">
        <title>Altererythrobacter spongiae sp. nov., isolated from a marine sponge.</title>
        <authorList>
            <person name="Zhuang L."/>
            <person name="Luo L."/>
        </authorList>
    </citation>
    <scope>NUCLEOTIDE SEQUENCE [LARGE SCALE GENOMIC DNA]</scope>
    <source>
        <strain evidence="3 4">HN-Y73</strain>
    </source>
</reference>
<name>A0A420EQZ7_9SPHN</name>
<organism evidence="3 4">
    <name type="scientific">Altericroceibacterium spongiae</name>
    <dbReference type="NCBI Taxonomy" id="2320269"/>
    <lineage>
        <taxon>Bacteria</taxon>
        <taxon>Pseudomonadati</taxon>
        <taxon>Pseudomonadota</taxon>
        <taxon>Alphaproteobacteria</taxon>
        <taxon>Sphingomonadales</taxon>
        <taxon>Erythrobacteraceae</taxon>
        <taxon>Altericroceibacterium</taxon>
    </lineage>
</organism>
<dbReference type="Gene3D" id="3.40.50.720">
    <property type="entry name" value="NAD(P)-binding Rossmann-like Domain"/>
    <property type="match status" value="1"/>
</dbReference>
<dbReference type="PROSITE" id="PS00061">
    <property type="entry name" value="ADH_SHORT"/>
    <property type="match status" value="1"/>
</dbReference>
<keyword evidence="2 3" id="KW-0560">Oxidoreductase</keyword>
<proteinExistence type="inferred from homology"/>
<dbReference type="PRINTS" id="PR00080">
    <property type="entry name" value="SDRFAMILY"/>
</dbReference>
<evidence type="ECO:0000256" key="2">
    <source>
        <dbReference type="ARBA" id="ARBA00023002"/>
    </source>
</evidence>
<dbReference type="PRINTS" id="PR00081">
    <property type="entry name" value="GDHRDH"/>
</dbReference>
<dbReference type="EC" id="1.1.1.47" evidence="3"/>
<dbReference type="PANTHER" id="PTHR24321:SF8">
    <property type="entry name" value="ESTRADIOL 17-BETA-DEHYDROGENASE 8-RELATED"/>
    <property type="match status" value="1"/>
</dbReference>
<accession>A0A420EQZ7</accession>
<dbReference type="Proteomes" id="UP000284395">
    <property type="component" value="Unassembled WGS sequence"/>
</dbReference>
<dbReference type="NCBIfam" id="NF005559">
    <property type="entry name" value="PRK07231.1"/>
    <property type="match status" value="1"/>
</dbReference>
<dbReference type="PANTHER" id="PTHR24321">
    <property type="entry name" value="DEHYDROGENASES, SHORT CHAIN"/>
    <property type="match status" value="1"/>
</dbReference>
<dbReference type="InterPro" id="IPR020904">
    <property type="entry name" value="Sc_DH/Rdtase_CS"/>
</dbReference>